<evidence type="ECO:0000313" key="8">
    <source>
        <dbReference type="EMBL" id="SHI39674.1"/>
    </source>
</evidence>
<dbReference type="Gene3D" id="3.90.1150.170">
    <property type="match status" value="1"/>
</dbReference>
<dbReference type="GO" id="GO:0019752">
    <property type="term" value="P:carboxylic acid metabolic process"/>
    <property type="evidence" value="ECO:0007669"/>
    <property type="project" value="InterPro"/>
</dbReference>
<reference evidence="9" key="1">
    <citation type="submission" date="2016-11" db="EMBL/GenBank/DDBJ databases">
        <authorList>
            <person name="Varghese N."/>
            <person name="Submissions S."/>
        </authorList>
    </citation>
    <scope>NUCLEOTIDE SEQUENCE [LARGE SCALE GENOMIC DNA]</scope>
    <source>
        <strain evidence="9">DSM 22623</strain>
    </source>
</reference>
<gene>
    <name evidence="8" type="ORF">SAMN04488508_101463</name>
</gene>
<comment type="cofactor">
    <cofactor evidence="1 6 7">
        <name>pyridoxal 5'-phosphate</name>
        <dbReference type="ChEBI" id="CHEBI:597326"/>
    </cofactor>
</comment>
<evidence type="ECO:0000313" key="9">
    <source>
        <dbReference type="Proteomes" id="UP000184432"/>
    </source>
</evidence>
<keyword evidence="9" id="KW-1185">Reference proteome</keyword>
<dbReference type="InterPro" id="IPR002129">
    <property type="entry name" value="PyrdxlP-dep_de-COase"/>
</dbReference>
<keyword evidence="3" id="KW-0210">Decarboxylase</keyword>
<evidence type="ECO:0000256" key="7">
    <source>
        <dbReference type="RuleBase" id="RU000382"/>
    </source>
</evidence>
<protein>
    <submittedName>
        <fullName evidence="8">L-2,4-diaminobutyrate decarboxylase</fullName>
    </submittedName>
</protein>
<dbReference type="InterPro" id="IPR010977">
    <property type="entry name" value="Aromatic_deC"/>
</dbReference>
<proteinExistence type="inferred from homology"/>
<keyword evidence="4 6" id="KW-0663">Pyridoxal phosphate</keyword>
<dbReference type="GO" id="GO:0006520">
    <property type="term" value="P:amino acid metabolic process"/>
    <property type="evidence" value="ECO:0007669"/>
    <property type="project" value="InterPro"/>
</dbReference>
<organism evidence="8 9">
    <name type="scientific">Aquimarina spongiae</name>
    <dbReference type="NCBI Taxonomy" id="570521"/>
    <lineage>
        <taxon>Bacteria</taxon>
        <taxon>Pseudomonadati</taxon>
        <taxon>Bacteroidota</taxon>
        <taxon>Flavobacteriia</taxon>
        <taxon>Flavobacteriales</taxon>
        <taxon>Flavobacteriaceae</taxon>
        <taxon>Aquimarina</taxon>
    </lineage>
</organism>
<evidence type="ECO:0000256" key="3">
    <source>
        <dbReference type="ARBA" id="ARBA00022793"/>
    </source>
</evidence>
<dbReference type="PANTHER" id="PTHR45677:SF8">
    <property type="entry name" value="CYSTEINE SULFINIC ACID DECARBOXYLASE"/>
    <property type="match status" value="1"/>
</dbReference>
<dbReference type="AlphaFoldDB" id="A0A1M6AT35"/>
<dbReference type="InterPro" id="IPR015424">
    <property type="entry name" value="PyrdxlP-dep_Trfase"/>
</dbReference>
<comment type="similarity">
    <text evidence="2 7">Belongs to the group II decarboxylase family.</text>
</comment>
<dbReference type="InterPro" id="IPR015421">
    <property type="entry name" value="PyrdxlP-dep_Trfase_major"/>
</dbReference>
<dbReference type="Pfam" id="PF00282">
    <property type="entry name" value="Pyridoxal_deC"/>
    <property type="match status" value="1"/>
</dbReference>
<keyword evidence="5 7" id="KW-0456">Lyase</keyword>
<dbReference type="GO" id="GO:0005737">
    <property type="term" value="C:cytoplasm"/>
    <property type="evidence" value="ECO:0007669"/>
    <property type="project" value="TreeGrafter"/>
</dbReference>
<feature type="modified residue" description="N6-(pyridoxal phosphate)lysine" evidence="6">
    <location>
        <position position="305"/>
    </location>
</feature>
<accession>A0A1M6AT35</accession>
<evidence type="ECO:0000256" key="1">
    <source>
        <dbReference type="ARBA" id="ARBA00001933"/>
    </source>
</evidence>
<dbReference type="GO" id="GO:0016831">
    <property type="term" value="F:carboxy-lyase activity"/>
    <property type="evidence" value="ECO:0007669"/>
    <property type="project" value="UniProtKB-KW"/>
</dbReference>
<dbReference type="SUPFAM" id="SSF53383">
    <property type="entry name" value="PLP-dependent transferases"/>
    <property type="match status" value="1"/>
</dbReference>
<dbReference type="Gene3D" id="3.40.640.10">
    <property type="entry name" value="Type I PLP-dependent aspartate aminotransferase-like (Major domain)"/>
    <property type="match status" value="1"/>
</dbReference>
<evidence type="ECO:0000256" key="4">
    <source>
        <dbReference type="ARBA" id="ARBA00022898"/>
    </source>
</evidence>
<sequence length="490" mass="54652">MGKIFAMKKNVLENVYDPSVFRTIGHELIDLLADHLEKVQSDREHPVLPYKDPEVVLDYWKKDFSSDTGVMDMFGNILSQSINVHHPRYIGHQVAVPAFISSLSGLISDVMSNGTGVYEMGMAANAIERIVTDLVAQRIGYDQNASGLLTSGGSLANLTALLAARKAKAPSSVWEKGHQEKLAILVSEEAHYCIDRAARILGLGEEGIVKVPVNGDYSIDTSKVAGCLEEAQSKGLHVIAIIGCACSTATGSYDDLDYLGDFADKHNLWFHVDGAHGAGVIFSEKYKHMVKGIAKADSVVLDFHKMLMTPALNTALIFKNSIDSYRTFEQKAQYLWDSQHSQEWYNSGKRTFECTKLMMSIKVYAILKAYGEEAFTQNVNTLYDLAETFSEMIDKQESFELAHHPQANIVNFRYAPEQVDIDLNTLNNNIRQALIQSGKFYVVQTTINEEKYLRTTMMNPLTTKDDLIALIEEVHHLGTTFVKEKVSNSF</sequence>
<dbReference type="PANTHER" id="PTHR45677">
    <property type="entry name" value="GLUTAMATE DECARBOXYLASE-RELATED"/>
    <property type="match status" value="1"/>
</dbReference>
<dbReference type="RefSeq" id="WP_244548106.1">
    <property type="nucleotide sequence ID" value="NZ_FQYP01000001.1"/>
</dbReference>
<dbReference type="GO" id="GO:0030170">
    <property type="term" value="F:pyridoxal phosphate binding"/>
    <property type="evidence" value="ECO:0007669"/>
    <property type="project" value="InterPro"/>
</dbReference>
<dbReference type="STRING" id="570521.SAMN04488508_101463"/>
<dbReference type="PRINTS" id="PR00800">
    <property type="entry name" value="YHDCRBOXLASE"/>
</dbReference>
<evidence type="ECO:0000256" key="6">
    <source>
        <dbReference type="PIRSR" id="PIRSR602129-50"/>
    </source>
</evidence>
<dbReference type="EMBL" id="FQYP01000001">
    <property type="protein sequence ID" value="SHI39674.1"/>
    <property type="molecule type" value="Genomic_DNA"/>
</dbReference>
<name>A0A1M6AT35_9FLAO</name>
<evidence type="ECO:0000256" key="5">
    <source>
        <dbReference type="ARBA" id="ARBA00023239"/>
    </source>
</evidence>
<dbReference type="Proteomes" id="UP000184432">
    <property type="component" value="Unassembled WGS sequence"/>
</dbReference>
<evidence type="ECO:0000256" key="2">
    <source>
        <dbReference type="ARBA" id="ARBA00009533"/>
    </source>
</evidence>